<keyword evidence="2" id="KW-0479">Metal-binding</keyword>
<feature type="signal peptide" evidence="4">
    <location>
        <begin position="1"/>
        <end position="20"/>
    </location>
</feature>
<dbReference type="EMBL" id="AP024702">
    <property type="protein sequence ID" value="BCX47924.1"/>
    <property type="molecule type" value="Genomic_DNA"/>
</dbReference>
<feature type="chain" id="PRO_5047473628" evidence="4">
    <location>
        <begin position="21"/>
        <end position="248"/>
    </location>
</feature>
<name>A0ABM7RE37_9BACT</name>
<dbReference type="Pfam" id="PF13531">
    <property type="entry name" value="SBP_bac_11"/>
    <property type="match status" value="1"/>
</dbReference>
<sequence length="248" mass="26530">MTLHPLRWFLPLALAAIAHADELRVAAAASLDEAMGEIAAAFEKETGIAVRPVIAGSNTLARQIEHGAPIDVFIAADERSMERLVGKKLVEKPQALLTNRLVVIIPKHSPAKIGRADDLLQLHRLAIGDPGGNPAGMYAKSWLERAGVWKSLQSRCVGTAHVRGALAAAGAGNVDAAIVYRTDAAISDKVRIAFEIPADESPEIRYPVAVCMRSTAPEEAKRFVAFLRGESSAAIFKRRGFGLANSEP</sequence>
<evidence type="ECO:0000313" key="5">
    <source>
        <dbReference type="EMBL" id="BCX47924.1"/>
    </source>
</evidence>
<dbReference type="Gene3D" id="3.40.190.10">
    <property type="entry name" value="Periplasmic binding protein-like II"/>
    <property type="match status" value="2"/>
</dbReference>
<proteinExistence type="inferred from homology"/>
<keyword evidence="6" id="KW-1185">Reference proteome</keyword>
<evidence type="ECO:0000256" key="3">
    <source>
        <dbReference type="ARBA" id="ARBA00022729"/>
    </source>
</evidence>
<accession>A0ABM7RE37</accession>
<dbReference type="PANTHER" id="PTHR30632:SF0">
    <property type="entry name" value="SULFATE-BINDING PROTEIN"/>
    <property type="match status" value="1"/>
</dbReference>
<evidence type="ECO:0000256" key="4">
    <source>
        <dbReference type="SAM" id="SignalP"/>
    </source>
</evidence>
<dbReference type="NCBIfam" id="TIGR01256">
    <property type="entry name" value="modA"/>
    <property type="match status" value="1"/>
</dbReference>
<dbReference type="InterPro" id="IPR005950">
    <property type="entry name" value="ModA"/>
</dbReference>
<dbReference type="PIRSF" id="PIRSF004846">
    <property type="entry name" value="ModA"/>
    <property type="match status" value="1"/>
</dbReference>
<dbReference type="SUPFAM" id="SSF53850">
    <property type="entry name" value="Periplasmic binding protein-like II"/>
    <property type="match status" value="1"/>
</dbReference>
<evidence type="ECO:0000256" key="2">
    <source>
        <dbReference type="ARBA" id="ARBA00022723"/>
    </source>
</evidence>
<keyword evidence="3 4" id="KW-0732">Signal</keyword>
<reference evidence="5 6" key="1">
    <citation type="submission" date="2021-06" db="EMBL/GenBank/DDBJ databases">
        <title>Complete genome of Haloferula helveola possessing various polysaccharide degrading enzymes.</title>
        <authorList>
            <person name="Takami H."/>
            <person name="Huang C."/>
            <person name="Hamasaki K."/>
        </authorList>
    </citation>
    <scope>NUCLEOTIDE SEQUENCE [LARGE SCALE GENOMIC DNA]</scope>
    <source>
        <strain evidence="5 6">CN-1</strain>
    </source>
</reference>
<protein>
    <submittedName>
        <fullName evidence="5">Molybdenum ABC transporter substrate-binding protein</fullName>
    </submittedName>
</protein>
<evidence type="ECO:0000313" key="6">
    <source>
        <dbReference type="Proteomes" id="UP001374893"/>
    </source>
</evidence>
<gene>
    <name evidence="5" type="primary">modA</name>
    <name evidence="5" type="ORF">HAHE_18320</name>
</gene>
<dbReference type="PANTHER" id="PTHR30632">
    <property type="entry name" value="MOLYBDATE-BINDING PERIPLASMIC PROTEIN"/>
    <property type="match status" value="1"/>
</dbReference>
<dbReference type="RefSeq" id="WP_338690398.1">
    <property type="nucleotide sequence ID" value="NZ_AP024702.1"/>
</dbReference>
<dbReference type="Proteomes" id="UP001374893">
    <property type="component" value="Chromosome"/>
</dbReference>
<evidence type="ECO:0000256" key="1">
    <source>
        <dbReference type="ARBA" id="ARBA00009175"/>
    </source>
</evidence>
<comment type="similarity">
    <text evidence="1">Belongs to the bacterial solute-binding protein ModA family.</text>
</comment>
<dbReference type="InterPro" id="IPR050682">
    <property type="entry name" value="ModA/WtpA"/>
</dbReference>
<organism evidence="5 6">
    <name type="scientific">Haloferula helveola</name>
    <dbReference type="NCBI Taxonomy" id="490095"/>
    <lineage>
        <taxon>Bacteria</taxon>
        <taxon>Pseudomonadati</taxon>
        <taxon>Verrucomicrobiota</taxon>
        <taxon>Verrucomicrobiia</taxon>
        <taxon>Verrucomicrobiales</taxon>
        <taxon>Verrucomicrobiaceae</taxon>
        <taxon>Haloferula</taxon>
    </lineage>
</organism>